<comment type="caution">
    <text evidence="2">The sequence shown here is derived from an EMBL/GenBank/DDBJ whole genome shotgun (WGS) entry which is preliminary data.</text>
</comment>
<feature type="compositionally biased region" description="Polar residues" evidence="1">
    <location>
        <begin position="1"/>
        <end position="10"/>
    </location>
</feature>
<organism evidence="2 3">
    <name type="scientific">Platanthera guangdongensis</name>
    <dbReference type="NCBI Taxonomy" id="2320717"/>
    <lineage>
        <taxon>Eukaryota</taxon>
        <taxon>Viridiplantae</taxon>
        <taxon>Streptophyta</taxon>
        <taxon>Embryophyta</taxon>
        <taxon>Tracheophyta</taxon>
        <taxon>Spermatophyta</taxon>
        <taxon>Magnoliopsida</taxon>
        <taxon>Liliopsida</taxon>
        <taxon>Asparagales</taxon>
        <taxon>Orchidaceae</taxon>
        <taxon>Orchidoideae</taxon>
        <taxon>Orchideae</taxon>
        <taxon>Orchidinae</taxon>
        <taxon>Platanthera</taxon>
    </lineage>
</organism>
<protein>
    <submittedName>
        <fullName evidence="2">Uncharacterized protein</fullName>
    </submittedName>
</protein>
<accession>A0ABR2N1G8</accession>
<keyword evidence="3" id="KW-1185">Reference proteome</keyword>
<gene>
    <name evidence="2" type="ORF">KSP40_PGU014136</name>
</gene>
<feature type="region of interest" description="Disordered" evidence="1">
    <location>
        <begin position="1"/>
        <end position="47"/>
    </location>
</feature>
<feature type="compositionally biased region" description="Basic and acidic residues" evidence="1">
    <location>
        <begin position="35"/>
        <end position="47"/>
    </location>
</feature>
<reference evidence="2 3" key="1">
    <citation type="journal article" date="2022" name="Nat. Plants">
        <title>Genomes of leafy and leafless Platanthera orchids illuminate the evolution of mycoheterotrophy.</title>
        <authorList>
            <person name="Li M.H."/>
            <person name="Liu K.W."/>
            <person name="Li Z."/>
            <person name="Lu H.C."/>
            <person name="Ye Q.L."/>
            <person name="Zhang D."/>
            <person name="Wang J.Y."/>
            <person name="Li Y.F."/>
            <person name="Zhong Z.M."/>
            <person name="Liu X."/>
            <person name="Yu X."/>
            <person name="Liu D.K."/>
            <person name="Tu X.D."/>
            <person name="Liu B."/>
            <person name="Hao Y."/>
            <person name="Liao X.Y."/>
            <person name="Jiang Y.T."/>
            <person name="Sun W.H."/>
            <person name="Chen J."/>
            <person name="Chen Y.Q."/>
            <person name="Ai Y."/>
            <person name="Zhai J.W."/>
            <person name="Wu S.S."/>
            <person name="Zhou Z."/>
            <person name="Hsiao Y.Y."/>
            <person name="Wu W.L."/>
            <person name="Chen Y.Y."/>
            <person name="Lin Y.F."/>
            <person name="Hsu J.L."/>
            <person name="Li C.Y."/>
            <person name="Wang Z.W."/>
            <person name="Zhao X."/>
            <person name="Zhong W.Y."/>
            <person name="Ma X.K."/>
            <person name="Ma L."/>
            <person name="Huang J."/>
            <person name="Chen G.Z."/>
            <person name="Huang M.Z."/>
            <person name="Huang L."/>
            <person name="Peng D.H."/>
            <person name="Luo Y.B."/>
            <person name="Zou S.Q."/>
            <person name="Chen S.P."/>
            <person name="Lan S."/>
            <person name="Tsai W.C."/>
            <person name="Van de Peer Y."/>
            <person name="Liu Z.J."/>
        </authorList>
    </citation>
    <scope>NUCLEOTIDE SEQUENCE [LARGE SCALE GENOMIC DNA]</scope>
    <source>
        <strain evidence="2">Lor288</strain>
    </source>
</reference>
<evidence type="ECO:0000256" key="1">
    <source>
        <dbReference type="SAM" id="MobiDB-lite"/>
    </source>
</evidence>
<dbReference type="EMBL" id="JBBWWR010000002">
    <property type="protein sequence ID" value="KAK8970345.1"/>
    <property type="molecule type" value="Genomic_DNA"/>
</dbReference>
<proteinExistence type="predicted"/>
<sequence length="120" mass="12808">MRGPETTSQEGRAIKAKELEKKMGGGSYGRKAAARKTETADPGDKSRGLPLASILIAGIPLTLLQEGTGDRGRFHPSVGGGYLSTSDDDARTCSKLKPFPCWFTQMRYVDDPACMGGGDR</sequence>
<dbReference type="Proteomes" id="UP001412067">
    <property type="component" value="Unassembled WGS sequence"/>
</dbReference>
<evidence type="ECO:0000313" key="2">
    <source>
        <dbReference type="EMBL" id="KAK8970345.1"/>
    </source>
</evidence>
<evidence type="ECO:0000313" key="3">
    <source>
        <dbReference type="Proteomes" id="UP001412067"/>
    </source>
</evidence>
<name>A0ABR2N1G8_9ASPA</name>
<feature type="compositionally biased region" description="Basic and acidic residues" evidence="1">
    <location>
        <begin position="12"/>
        <end position="23"/>
    </location>
</feature>